<dbReference type="AlphaFoldDB" id="A0A9W6Y599"/>
<evidence type="ECO:0000256" key="1">
    <source>
        <dbReference type="SAM" id="MobiDB-lite"/>
    </source>
</evidence>
<evidence type="ECO:0000313" key="2">
    <source>
        <dbReference type="EMBL" id="GMF52839.1"/>
    </source>
</evidence>
<organism evidence="2 3">
    <name type="scientific">Phytophthora fragariaefolia</name>
    <dbReference type="NCBI Taxonomy" id="1490495"/>
    <lineage>
        <taxon>Eukaryota</taxon>
        <taxon>Sar</taxon>
        <taxon>Stramenopiles</taxon>
        <taxon>Oomycota</taxon>
        <taxon>Peronosporomycetes</taxon>
        <taxon>Peronosporales</taxon>
        <taxon>Peronosporaceae</taxon>
        <taxon>Phytophthora</taxon>
    </lineage>
</organism>
<comment type="caution">
    <text evidence="2">The sequence shown here is derived from an EMBL/GenBank/DDBJ whole genome shotgun (WGS) entry which is preliminary data.</text>
</comment>
<name>A0A9W6Y599_9STRA</name>
<keyword evidence="3" id="KW-1185">Reference proteome</keyword>
<feature type="compositionally biased region" description="Pro residues" evidence="1">
    <location>
        <begin position="130"/>
        <end position="150"/>
    </location>
</feature>
<feature type="region of interest" description="Disordered" evidence="1">
    <location>
        <begin position="125"/>
        <end position="156"/>
    </location>
</feature>
<reference evidence="2" key="1">
    <citation type="submission" date="2023-04" db="EMBL/GenBank/DDBJ databases">
        <title>Phytophthora fragariaefolia NBRC 109709.</title>
        <authorList>
            <person name="Ichikawa N."/>
            <person name="Sato H."/>
            <person name="Tonouchi N."/>
        </authorList>
    </citation>
    <scope>NUCLEOTIDE SEQUENCE</scope>
    <source>
        <strain evidence="2">NBRC 109709</strain>
    </source>
</reference>
<sequence>MPPAVRNWWGQQSRRDRQDWSRLSKLFKREYCKSKLSEAERYYTMTQHRFKPKRPDRAFVVQGDTELEPEGHELSDKSPEHRTGTPGNSFTQDDMDNGGPYSRADTVLTKKELIHEVFRVMERVGWPQRGSPPNPRAPAPRRPGSPPHSGYPPRVNPDRNEYCDECGRWGHRTEKCWSSMICDRCCRRGHPARICETQPGKRCEQLHEGRCEHWRVFQEIKKLVRQGGLSNLPNHVRDAILDGATPNGEADFEGQQLNH</sequence>
<dbReference type="OrthoDB" id="111316at2759"/>
<feature type="compositionally biased region" description="Basic and acidic residues" evidence="1">
    <location>
        <begin position="69"/>
        <end position="83"/>
    </location>
</feature>
<protein>
    <submittedName>
        <fullName evidence="2">Unnamed protein product</fullName>
    </submittedName>
</protein>
<evidence type="ECO:0000313" key="3">
    <source>
        <dbReference type="Proteomes" id="UP001165121"/>
    </source>
</evidence>
<dbReference type="EMBL" id="BSXT01003153">
    <property type="protein sequence ID" value="GMF52839.1"/>
    <property type="molecule type" value="Genomic_DNA"/>
</dbReference>
<accession>A0A9W6Y599</accession>
<gene>
    <name evidence="2" type="ORF">Pfra01_002171800</name>
</gene>
<dbReference type="Proteomes" id="UP001165121">
    <property type="component" value="Unassembled WGS sequence"/>
</dbReference>
<feature type="region of interest" description="Disordered" evidence="1">
    <location>
        <begin position="48"/>
        <end position="106"/>
    </location>
</feature>
<proteinExistence type="predicted"/>